<protein>
    <submittedName>
        <fullName evidence="2">Uncharacterized protein</fullName>
    </submittedName>
</protein>
<dbReference type="AlphaFoldDB" id="A0AA38TMH6"/>
<dbReference type="Proteomes" id="UP001172457">
    <property type="component" value="Chromosome 4"/>
</dbReference>
<accession>A0AA38TMH6</accession>
<organism evidence="2 3">
    <name type="scientific">Centaurea solstitialis</name>
    <name type="common">yellow star-thistle</name>
    <dbReference type="NCBI Taxonomy" id="347529"/>
    <lineage>
        <taxon>Eukaryota</taxon>
        <taxon>Viridiplantae</taxon>
        <taxon>Streptophyta</taxon>
        <taxon>Embryophyta</taxon>
        <taxon>Tracheophyta</taxon>
        <taxon>Spermatophyta</taxon>
        <taxon>Magnoliopsida</taxon>
        <taxon>eudicotyledons</taxon>
        <taxon>Gunneridae</taxon>
        <taxon>Pentapetalae</taxon>
        <taxon>asterids</taxon>
        <taxon>campanulids</taxon>
        <taxon>Asterales</taxon>
        <taxon>Asteraceae</taxon>
        <taxon>Carduoideae</taxon>
        <taxon>Cardueae</taxon>
        <taxon>Centaureinae</taxon>
        <taxon>Centaurea</taxon>
    </lineage>
</organism>
<name>A0AA38TMH6_9ASTR</name>
<evidence type="ECO:0000313" key="2">
    <source>
        <dbReference type="EMBL" id="KAJ9554202.1"/>
    </source>
</evidence>
<proteinExistence type="predicted"/>
<evidence type="ECO:0000256" key="1">
    <source>
        <dbReference type="SAM" id="MobiDB-lite"/>
    </source>
</evidence>
<reference evidence="2" key="1">
    <citation type="submission" date="2023-03" db="EMBL/GenBank/DDBJ databases">
        <title>Chromosome-scale reference genome and RAD-based genetic map of yellow starthistle (Centaurea solstitialis) reveal putative structural variation and QTLs associated with invader traits.</title>
        <authorList>
            <person name="Reatini B."/>
            <person name="Cang F.A."/>
            <person name="Jiang Q."/>
            <person name="Mckibben M.T.W."/>
            <person name="Barker M.S."/>
            <person name="Rieseberg L.H."/>
            <person name="Dlugosch K.M."/>
        </authorList>
    </citation>
    <scope>NUCLEOTIDE SEQUENCE</scope>
    <source>
        <strain evidence="2">CAN-66</strain>
        <tissue evidence="2">Leaf</tissue>
    </source>
</reference>
<keyword evidence="3" id="KW-1185">Reference proteome</keyword>
<sequence length="324" mass="36887">MESKGSVRQEEESSVIKEGNNGDGKSKSGQISYERSCKQLSDEAHMYVDEAIDYYDHDLVKLKALVNIIIDLNSEVKAEFYAELRRKGGNLMKSGRFGAAGKKEVDLTIGRPIQQTEPNENEILKEETSKKKGHKCTGRYCHTSNCKRREALINKAHADVDECISLLQHDMEKLRDYISQIVHLKTDIKCEYWDEVKQKEKEERRRKRCRLYVPDDDDDDEEVIAESSKPKRMCKRCGEYARHDSRNCPLKNNMRFLTRSWSVWSGAVIGELLLVKPDELSVRSSLKPWSAMAAVVTNSNIATNTHTSPTVMASTDGIVPAQLN</sequence>
<gene>
    <name evidence="2" type="ORF">OSB04_018247</name>
</gene>
<feature type="region of interest" description="Disordered" evidence="1">
    <location>
        <begin position="1"/>
        <end position="30"/>
    </location>
</feature>
<comment type="caution">
    <text evidence="2">The sequence shown here is derived from an EMBL/GenBank/DDBJ whole genome shotgun (WGS) entry which is preliminary data.</text>
</comment>
<feature type="compositionally biased region" description="Basic and acidic residues" evidence="1">
    <location>
        <begin position="1"/>
        <end position="15"/>
    </location>
</feature>
<dbReference type="EMBL" id="JARYMX010000004">
    <property type="protein sequence ID" value="KAJ9554202.1"/>
    <property type="molecule type" value="Genomic_DNA"/>
</dbReference>
<evidence type="ECO:0000313" key="3">
    <source>
        <dbReference type="Proteomes" id="UP001172457"/>
    </source>
</evidence>